<evidence type="ECO:0000256" key="2">
    <source>
        <dbReference type="ARBA" id="ARBA00005442"/>
    </source>
</evidence>
<reference evidence="5 6" key="1">
    <citation type="submission" date="2019-10" db="EMBL/GenBank/DDBJ databases">
        <title>Alkaliphilus serpentinus sp. nov. and Alkaliphilus pronyensis sp. nov., two novel anaerobic alkaliphilic species isolated from the serpentinized-hosted hydrothermal field of the Prony Bay (New Caledonia).</title>
        <authorList>
            <person name="Postec A."/>
        </authorList>
    </citation>
    <scope>NUCLEOTIDE SEQUENCE [LARGE SCALE GENOMIC DNA]</scope>
    <source>
        <strain evidence="5 6">LacT</strain>
    </source>
</reference>
<dbReference type="PANTHER" id="PTHR36107">
    <property type="entry name" value="SMALL, ACID-SOLUBLE SPORE PROTEIN A"/>
    <property type="match status" value="1"/>
</dbReference>
<evidence type="ECO:0000313" key="6">
    <source>
        <dbReference type="Proteomes" id="UP000465601"/>
    </source>
</evidence>
<comment type="caution">
    <text evidence="5">The sequence shown here is derived from an EMBL/GenBank/DDBJ whole genome shotgun (WGS) entry which is preliminary data.</text>
</comment>
<comment type="similarity">
    <text evidence="2">Belongs to the alpha/beta-type SASP family.</text>
</comment>
<dbReference type="EMBL" id="WBZB01000020">
    <property type="protein sequence ID" value="KAB3530320.1"/>
    <property type="molecule type" value="Genomic_DNA"/>
</dbReference>
<accession>A0A833HP34</accession>
<organism evidence="5 6">
    <name type="scientific">Alkaliphilus serpentinus</name>
    <dbReference type="NCBI Taxonomy" id="1482731"/>
    <lineage>
        <taxon>Bacteria</taxon>
        <taxon>Bacillati</taxon>
        <taxon>Bacillota</taxon>
        <taxon>Clostridia</taxon>
        <taxon>Peptostreptococcales</taxon>
        <taxon>Natronincolaceae</taxon>
        <taxon>Alkaliphilus</taxon>
    </lineage>
</organism>
<proteinExistence type="inferred from homology"/>
<evidence type="ECO:0000313" key="5">
    <source>
        <dbReference type="EMBL" id="KAB3530320.1"/>
    </source>
</evidence>
<dbReference type="Gene3D" id="6.10.10.80">
    <property type="entry name" value="Small, acid-soluble spore protein, alpha/beta type-like"/>
    <property type="match status" value="1"/>
</dbReference>
<keyword evidence="3" id="KW-0749">Sporulation</keyword>
<comment type="function">
    <text evidence="1">SASP are bound to spore DNA. They are double-stranded DNA-binding proteins that cause DNA to change to an a-like conformation. They protect the DNA backbone from chemical and enzymatic cleavage and are thus involved in dormant spore's high resistance to UV light.</text>
</comment>
<dbReference type="AlphaFoldDB" id="A0A833HP34"/>
<dbReference type="InterPro" id="IPR050847">
    <property type="entry name" value="SASP_DNA-binding"/>
</dbReference>
<evidence type="ECO:0000256" key="1">
    <source>
        <dbReference type="ARBA" id="ARBA00003863"/>
    </source>
</evidence>
<dbReference type="GO" id="GO:0006265">
    <property type="term" value="P:DNA topological change"/>
    <property type="evidence" value="ECO:0007669"/>
    <property type="project" value="InterPro"/>
</dbReference>
<dbReference type="GO" id="GO:0030435">
    <property type="term" value="P:sporulation resulting in formation of a cellular spore"/>
    <property type="evidence" value="ECO:0007669"/>
    <property type="project" value="UniProtKB-KW"/>
</dbReference>
<keyword evidence="4" id="KW-0238">DNA-binding</keyword>
<dbReference type="OrthoDB" id="1683773at2"/>
<dbReference type="PROSITE" id="PS00304">
    <property type="entry name" value="SASP_1"/>
    <property type="match status" value="1"/>
</dbReference>
<dbReference type="GO" id="GO:0003690">
    <property type="term" value="F:double-stranded DNA binding"/>
    <property type="evidence" value="ECO:0007669"/>
    <property type="project" value="InterPro"/>
</dbReference>
<dbReference type="Proteomes" id="UP000465601">
    <property type="component" value="Unassembled WGS sequence"/>
</dbReference>
<evidence type="ECO:0000256" key="4">
    <source>
        <dbReference type="ARBA" id="ARBA00023125"/>
    </source>
</evidence>
<dbReference type="PANTHER" id="PTHR36107:SF1">
    <property type="entry name" value="SMALL, ACID-SOLUBLE SPORE PROTEIN A"/>
    <property type="match status" value="1"/>
</dbReference>
<dbReference type="Pfam" id="PF00269">
    <property type="entry name" value="SASP"/>
    <property type="match status" value="1"/>
</dbReference>
<gene>
    <name evidence="5" type="ORF">F8153_07130</name>
</gene>
<dbReference type="InterPro" id="IPR038300">
    <property type="entry name" value="SASP_sf_alpha/beta"/>
</dbReference>
<protein>
    <submittedName>
        <fullName evidence="5">Alpha/beta-type small acid-soluble spore protein</fullName>
    </submittedName>
</protein>
<keyword evidence="6" id="KW-1185">Reference proteome</keyword>
<evidence type="ECO:0000256" key="3">
    <source>
        <dbReference type="ARBA" id="ARBA00022969"/>
    </source>
</evidence>
<dbReference type="InterPro" id="IPR018126">
    <property type="entry name" value="SASP_alpha/beta-type_CS"/>
</dbReference>
<sequence length="68" mass="7562">MMAKIPVDPNAMRALQDLKIEIANEIGVANELNNKHDIHNVFRGGKVGGNMTKRMIEMAERSLTNGKE</sequence>
<dbReference type="InterPro" id="IPR001448">
    <property type="entry name" value="SASP_alpha/beta-type"/>
</dbReference>
<name>A0A833HP34_9FIRM</name>